<accession>K4K384</accession>
<gene>
    <name evidence="1" type="ORF">CcrRogue_gp210</name>
</gene>
<sequence>MSEALHEIMDYHLYHAAHSPEPGGREWHTEKAAVLLGAIKALDGATPEGFLRVPTTVDEAHMMALLGTNYLEDHAPDRLRKDPTGEIAAGRFALATVYQWVRGPGSHFPHGVAKMADALKAFLAELPRGMRRFRHKKRGSDYAVVGTIRIQCETPIQDDETLLSYIDGGGQVWGRREAEFMDGRFEEITA</sequence>
<proteinExistence type="predicted"/>
<reference evidence="1 2" key="1">
    <citation type="journal article" date="2012" name="BMC Genomics">
        <title>The Caulobacter crescentus phage phiCbK: genomics of a canonical phage.</title>
        <authorList>
            <person name="Gill J.J."/>
            <person name="Berry J.D."/>
            <person name="Russell W.K."/>
            <person name="Lessor L."/>
            <person name="Escobar Garcia D.A."/>
            <person name="Hernandez D."/>
            <person name="Kane A."/>
            <person name="Keene J."/>
            <person name="Maddox M."/>
            <person name="Martin R."/>
            <person name="Mohan S."/>
            <person name="Thorn A.M."/>
            <person name="Russell D.H."/>
            <person name="Young R."/>
        </authorList>
    </citation>
    <scope>NUCLEOTIDE SEQUENCE [LARGE SCALE GENOMIC DNA]</scope>
</reference>
<organism evidence="1 2">
    <name type="scientific">Caulobacter phage CcrRogue</name>
    <dbReference type="NCBI Taxonomy" id="2927986"/>
    <lineage>
        <taxon>Viruses</taxon>
        <taxon>Duplodnaviria</taxon>
        <taxon>Heunggongvirae</taxon>
        <taxon>Uroviricota</taxon>
        <taxon>Caudoviricetes</taxon>
        <taxon>Jeanschmidtviridae</taxon>
        <taxon>Poindextervirus</taxon>
        <taxon>Poindextervirus rogue</taxon>
    </lineage>
</organism>
<name>K4K384_9CAUD</name>
<evidence type="ECO:0000313" key="1">
    <source>
        <dbReference type="EMBL" id="AFU86692.1"/>
    </source>
</evidence>
<dbReference type="EMBL" id="JX100814">
    <property type="protein sequence ID" value="AFU86692.1"/>
    <property type="molecule type" value="Genomic_DNA"/>
</dbReference>
<dbReference type="OrthoDB" id="31030at10239"/>
<dbReference type="KEGG" id="vg:13995991"/>
<protein>
    <submittedName>
        <fullName evidence="1">Uncharacterized protein</fullName>
    </submittedName>
</protein>
<keyword evidence="2" id="KW-1185">Reference proteome</keyword>
<dbReference type="Proteomes" id="UP000000461">
    <property type="component" value="Segment"/>
</dbReference>
<evidence type="ECO:0000313" key="2">
    <source>
        <dbReference type="Proteomes" id="UP000000461"/>
    </source>
</evidence>